<accession>A0A2P7ZMG4</accession>
<feature type="compositionally biased region" description="Acidic residues" evidence="2">
    <location>
        <begin position="745"/>
        <end position="757"/>
    </location>
</feature>
<name>A0A2P7ZMG4_9PEZI</name>
<feature type="compositionally biased region" description="Low complexity" evidence="2">
    <location>
        <begin position="263"/>
        <end position="274"/>
    </location>
</feature>
<evidence type="ECO:0000313" key="4">
    <source>
        <dbReference type="EMBL" id="PSK49420.1"/>
    </source>
</evidence>
<organism evidence="4 5">
    <name type="scientific">Elsinoe australis</name>
    <dbReference type="NCBI Taxonomy" id="40998"/>
    <lineage>
        <taxon>Eukaryota</taxon>
        <taxon>Fungi</taxon>
        <taxon>Dikarya</taxon>
        <taxon>Ascomycota</taxon>
        <taxon>Pezizomycotina</taxon>
        <taxon>Dothideomycetes</taxon>
        <taxon>Dothideomycetidae</taxon>
        <taxon>Myriangiales</taxon>
        <taxon>Elsinoaceae</taxon>
        <taxon>Elsinoe</taxon>
    </lineage>
</organism>
<dbReference type="AlphaFoldDB" id="A0A2P7ZMG4"/>
<feature type="region of interest" description="Disordered" evidence="2">
    <location>
        <begin position="140"/>
        <end position="635"/>
    </location>
</feature>
<feature type="compositionally biased region" description="Basic and acidic residues" evidence="2">
    <location>
        <begin position="198"/>
        <end position="208"/>
    </location>
</feature>
<evidence type="ECO:0000313" key="5">
    <source>
        <dbReference type="Proteomes" id="UP000243723"/>
    </source>
</evidence>
<comment type="caution">
    <text evidence="4">The sequence shown here is derived from an EMBL/GenBank/DDBJ whole genome shotgun (WGS) entry which is preliminary data.</text>
</comment>
<keyword evidence="5" id="KW-1185">Reference proteome</keyword>
<dbReference type="Proteomes" id="UP000243723">
    <property type="component" value="Unassembled WGS sequence"/>
</dbReference>
<dbReference type="InterPro" id="IPR055781">
    <property type="entry name" value="DUF7357"/>
</dbReference>
<sequence length="894" mass="98894">MRLQLEVCRHRLPSVKILWYADDESLISGLLADLDPVIPLQSEEWGLEDYVLETAAGFEALHYQKIADVLREDDYLRIRPLSTNDLRARRLTSRTQINAGGRHLTDGVAYGQPLLRPPTRARIHIAPRKSVDWISACDSAFEDPDEDAGDDENYDEDFNMEEEDDSYEVQPVRRSSRRVVATKQGQENAVDESMAMVLHEEDNDHDDNSSEDIDDDFSGSGSSEEESSSSEAEQEPSRERKRVHWGGEEHPTTLKTSAESGTSAESRAEAPPSSQVKMSSRNDIVKAPAPPVSLKRSLPEDEIPDKSRQPTVPPGQGNYATQSRNKRRKMSKRLAFLKGQGLLPADANKEDLLKLETRQTGPEQDDSSMQLETTQTETKPNDPDTQLERTQSGPLKHAIRYTKPPPGSMGDLILQNEKENPGDLALALGLAMALAPRPPPAEKEKTEEEGSDVSEGSDSDSEFESSGSESDSNSSSEEASDSGSAPSVVNSIRKAVTRGTSKATSQDKEIDDSEFQKRREALLNQIAGGGIDVTAGHDSHKPQEREERETQQDPVPSQNGDGTLDSAARKKKLDVRASQRMLLGSLGHRAPRNATERAALVQKMESTNKKDASEQAAAKKSDPVSSALAEKAKKDPKLKALMRKVVAKTASKRENEEWQKHINECRAELEAANKANGAGAGEDPDFWKAHIELDAVECCEEDVNLSTPPFPFYQRWDPSQRKGKKRKRKEYYEEQDESYFGNGEECGDGLDYDDQGEAEEWNGINGADEAYEIEDDLPSVPEDISTLLAVKEEDLTSGDVIVFKNLEVSASTGWAPAVSGLRTAKVINEKVESGQTLVLQLAKRDQPERMYDDEGNRVYEKFEMETGEGDDAEQGVLELGFVELVEPRLLARAS</sequence>
<feature type="domain" description="DUF7357" evidence="3">
    <location>
        <begin position="1"/>
        <end position="128"/>
    </location>
</feature>
<feature type="compositionally biased region" description="Polar residues" evidence="2">
    <location>
        <begin position="253"/>
        <end position="262"/>
    </location>
</feature>
<feature type="compositionally biased region" description="Acidic residues" evidence="2">
    <location>
        <begin position="209"/>
        <end position="234"/>
    </location>
</feature>
<dbReference type="STRING" id="40998.A0A2P7ZMG4"/>
<proteinExistence type="predicted"/>
<dbReference type="EMBL" id="NHZQ01000155">
    <property type="protein sequence ID" value="PSK49420.1"/>
    <property type="molecule type" value="Genomic_DNA"/>
</dbReference>
<feature type="compositionally biased region" description="Low complexity" evidence="2">
    <location>
        <begin position="464"/>
        <end position="484"/>
    </location>
</feature>
<protein>
    <recommendedName>
        <fullName evidence="3">DUF7357 domain-containing protein</fullName>
    </recommendedName>
</protein>
<feature type="compositionally biased region" description="Basic and acidic residues" evidence="2">
    <location>
        <begin position="606"/>
        <end position="622"/>
    </location>
</feature>
<evidence type="ECO:0000256" key="1">
    <source>
        <dbReference type="SAM" id="Coils"/>
    </source>
</evidence>
<gene>
    <name evidence="4" type="ORF">B9Z65_8215</name>
</gene>
<dbReference type="Pfam" id="PF24054">
    <property type="entry name" value="DUF7357"/>
    <property type="match status" value="1"/>
</dbReference>
<dbReference type="OrthoDB" id="5368821at2759"/>
<feature type="compositionally biased region" description="Polar residues" evidence="2">
    <location>
        <begin position="552"/>
        <end position="561"/>
    </location>
</feature>
<keyword evidence="1" id="KW-0175">Coiled coil</keyword>
<feature type="compositionally biased region" description="Acidic residues" evidence="2">
    <location>
        <begin position="140"/>
        <end position="167"/>
    </location>
</feature>
<reference evidence="4 5" key="1">
    <citation type="submission" date="2017-05" db="EMBL/GenBank/DDBJ databases">
        <title>Draft genome sequence of Elsinoe australis.</title>
        <authorList>
            <person name="Cheng Q."/>
        </authorList>
    </citation>
    <scope>NUCLEOTIDE SEQUENCE [LARGE SCALE GENOMIC DNA]</scope>
    <source>
        <strain evidence="4 5">NL1</strain>
    </source>
</reference>
<feature type="region of interest" description="Disordered" evidence="2">
    <location>
        <begin position="724"/>
        <end position="757"/>
    </location>
</feature>
<feature type="compositionally biased region" description="Polar residues" evidence="2">
    <location>
        <begin position="358"/>
        <end position="378"/>
    </location>
</feature>
<feature type="compositionally biased region" description="Acidic residues" evidence="2">
    <location>
        <begin position="449"/>
        <end position="463"/>
    </location>
</feature>
<evidence type="ECO:0000256" key="2">
    <source>
        <dbReference type="SAM" id="MobiDB-lite"/>
    </source>
</evidence>
<feature type="compositionally biased region" description="Basic and acidic residues" evidence="2">
    <location>
        <begin position="535"/>
        <end position="551"/>
    </location>
</feature>
<feature type="compositionally biased region" description="Low complexity" evidence="2">
    <location>
        <begin position="422"/>
        <end position="435"/>
    </location>
</feature>
<evidence type="ECO:0000259" key="3">
    <source>
        <dbReference type="Pfam" id="PF24054"/>
    </source>
</evidence>
<feature type="compositionally biased region" description="Basic and acidic residues" evidence="2">
    <location>
        <begin position="347"/>
        <end position="357"/>
    </location>
</feature>
<feature type="coiled-coil region" evidence="1">
    <location>
        <begin position="648"/>
        <end position="675"/>
    </location>
</feature>